<protein>
    <submittedName>
        <fullName evidence="1">Uncharacterized protein</fullName>
    </submittedName>
</protein>
<accession>A0A157Z2R3</accession>
<dbReference type="Proteomes" id="UP000054851">
    <property type="component" value="Unassembled WGS sequence"/>
</dbReference>
<organism evidence="1 2">
    <name type="scientific">Caballeronia hypogeia</name>
    <dbReference type="NCBI Taxonomy" id="1777140"/>
    <lineage>
        <taxon>Bacteria</taxon>
        <taxon>Pseudomonadati</taxon>
        <taxon>Pseudomonadota</taxon>
        <taxon>Betaproteobacteria</taxon>
        <taxon>Burkholderiales</taxon>
        <taxon>Burkholderiaceae</taxon>
        <taxon>Caballeronia</taxon>
    </lineage>
</organism>
<dbReference type="Gene3D" id="2.30.110.10">
    <property type="entry name" value="Electron Transport, Fmn-binding Protein, Chain A"/>
    <property type="match status" value="1"/>
</dbReference>
<dbReference type="AlphaFoldDB" id="A0A157Z2R3"/>
<keyword evidence="2" id="KW-1185">Reference proteome</keyword>
<reference evidence="1" key="1">
    <citation type="submission" date="2016-01" db="EMBL/GenBank/DDBJ databases">
        <authorList>
            <person name="Peeters C."/>
        </authorList>
    </citation>
    <scope>NUCLEOTIDE SEQUENCE</scope>
    <source>
        <strain evidence="1">LMG 29322</strain>
    </source>
</reference>
<sequence length="170" mass="18311">MTDFNAAHPSLSSHSAFDEWPPELRALFDGTLANADGGFTASLSAADDAHRVRTALLSAGELLASDARTLAFALWPSSRTAQAVAARGRATLAFVFDGAFYQVHLDARRVLLDDVPLACFVGTIETGEMQRVAYARLTSGIAFELTDAHSVLARWREQLEWLMRAASAAA</sequence>
<dbReference type="EMBL" id="FCOA02000001">
    <property type="protein sequence ID" value="SAK39277.1"/>
    <property type="molecule type" value="Genomic_DNA"/>
</dbReference>
<proteinExistence type="predicted"/>
<gene>
    <name evidence="1" type="ORF">AWB79_00077</name>
</gene>
<comment type="caution">
    <text evidence="1">The sequence shown here is derived from an EMBL/GenBank/DDBJ whole genome shotgun (WGS) entry which is preliminary data.</text>
</comment>
<evidence type="ECO:0000313" key="1">
    <source>
        <dbReference type="EMBL" id="SAK39277.1"/>
    </source>
</evidence>
<dbReference type="InterPro" id="IPR012349">
    <property type="entry name" value="Split_barrel_FMN-bd"/>
</dbReference>
<dbReference type="RefSeq" id="WP_061165407.1">
    <property type="nucleotide sequence ID" value="NZ_FCOA02000001.1"/>
</dbReference>
<dbReference type="OrthoDB" id="6518717at2"/>
<dbReference type="SUPFAM" id="SSF50475">
    <property type="entry name" value="FMN-binding split barrel"/>
    <property type="match status" value="1"/>
</dbReference>
<evidence type="ECO:0000313" key="2">
    <source>
        <dbReference type="Proteomes" id="UP000054851"/>
    </source>
</evidence>
<name>A0A157Z2R3_9BURK</name>